<organism evidence="2 3">
    <name type="scientific">Dactylosporangium matsuzakiense</name>
    <dbReference type="NCBI Taxonomy" id="53360"/>
    <lineage>
        <taxon>Bacteria</taxon>
        <taxon>Bacillati</taxon>
        <taxon>Actinomycetota</taxon>
        <taxon>Actinomycetes</taxon>
        <taxon>Micromonosporales</taxon>
        <taxon>Micromonosporaceae</taxon>
        <taxon>Dactylosporangium</taxon>
    </lineage>
</organism>
<keyword evidence="1" id="KW-1133">Transmembrane helix</keyword>
<evidence type="ECO:0000313" key="2">
    <source>
        <dbReference type="EMBL" id="GLL04200.1"/>
    </source>
</evidence>
<gene>
    <name evidence="2" type="ORF">GCM10017581_059470</name>
</gene>
<sequence>MASVDTRPNETPAPSGPPPRTVYIVGGVIVVVLIAVAAVLAVVWPQMHGENANDTAHTVTGAVNGRDHATLDLVTGATSVNMQAADLGDTLYRVDTPQTASVHDTGERIEVQVTDGNAEVTIQLNRDVTWAVRFTGGAQSNTADLRSLKHLASVEYVGGVSAIDVTLPAPTGTVPVRVDGGASAVRVIAPSGTPVRVQAAGGAGRVTVDGTEHSGVGAGGTFPSNGWDAAQNRYDVVAAGGVSAFTVEHA</sequence>
<evidence type="ECO:0008006" key="4">
    <source>
        <dbReference type="Google" id="ProtNLM"/>
    </source>
</evidence>
<keyword evidence="3" id="KW-1185">Reference proteome</keyword>
<proteinExistence type="predicted"/>
<name>A0A9W6KNL7_9ACTN</name>
<dbReference type="AlphaFoldDB" id="A0A9W6KNL7"/>
<dbReference type="RefSeq" id="WP_261963680.1">
    <property type="nucleotide sequence ID" value="NZ_BAAAXA010000003.1"/>
</dbReference>
<reference evidence="2" key="1">
    <citation type="journal article" date="2014" name="Int. J. Syst. Evol. Microbiol.">
        <title>Complete genome sequence of Corynebacterium casei LMG S-19264T (=DSM 44701T), isolated from a smear-ripened cheese.</title>
        <authorList>
            <consortium name="US DOE Joint Genome Institute (JGI-PGF)"/>
            <person name="Walter F."/>
            <person name="Albersmeier A."/>
            <person name="Kalinowski J."/>
            <person name="Ruckert C."/>
        </authorList>
    </citation>
    <scope>NUCLEOTIDE SEQUENCE</scope>
    <source>
        <strain evidence="2">VKM Ac-1321</strain>
    </source>
</reference>
<comment type="caution">
    <text evidence="2">The sequence shown here is derived from an EMBL/GenBank/DDBJ whole genome shotgun (WGS) entry which is preliminary data.</text>
</comment>
<evidence type="ECO:0000256" key="1">
    <source>
        <dbReference type="SAM" id="Phobius"/>
    </source>
</evidence>
<keyword evidence="1" id="KW-0812">Transmembrane</keyword>
<evidence type="ECO:0000313" key="3">
    <source>
        <dbReference type="Proteomes" id="UP001143480"/>
    </source>
</evidence>
<dbReference type="Proteomes" id="UP001143480">
    <property type="component" value="Unassembled WGS sequence"/>
</dbReference>
<reference evidence="2" key="2">
    <citation type="submission" date="2023-01" db="EMBL/GenBank/DDBJ databases">
        <authorList>
            <person name="Sun Q."/>
            <person name="Evtushenko L."/>
        </authorList>
    </citation>
    <scope>NUCLEOTIDE SEQUENCE</scope>
    <source>
        <strain evidence="2">VKM Ac-1321</strain>
    </source>
</reference>
<protein>
    <recommendedName>
        <fullName evidence="4">Adhesin domain-containing protein</fullName>
    </recommendedName>
</protein>
<keyword evidence="1" id="KW-0472">Membrane</keyword>
<dbReference type="EMBL" id="BSFP01000042">
    <property type="protein sequence ID" value="GLL04200.1"/>
    <property type="molecule type" value="Genomic_DNA"/>
</dbReference>
<accession>A0A9W6KNL7</accession>
<feature type="transmembrane region" description="Helical" evidence="1">
    <location>
        <begin position="22"/>
        <end position="44"/>
    </location>
</feature>